<dbReference type="PRINTS" id="PR00090">
    <property type="entry name" value="RNGDIOXGNASE"/>
</dbReference>
<dbReference type="PANTHER" id="PTHR43756:SF5">
    <property type="entry name" value="CHOLINE MONOOXYGENASE, CHLOROPLASTIC"/>
    <property type="match status" value="1"/>
</dbReference>
<feature type="domain" description="Rieske" evidence="15">
    <location>
        <begin position="108"/>
        <end position="215"/>
    </location>
</feature>
<sequence length="447" mass="50436">MSITLKVRSPLPTTTNYEPIPNCNRAQIIVKSPSICKYLKPIARSGATFFCRSSTTTPVFLSDAGRNMVLEEFDPEIPLQEAMTPPSSWYTQPSFFHLELERVFYREWQAVGYTEQIENSMDFFTGRLGNVEFVVCRDADGNLQAHHNVCRHRASPLASGTGKKSCFVCPYHGWTYGLDGSLQKATRTTGIRNFQENDFGLVPIKVATWGPLVLINLDKHKSSDRRNDHRKAAHGEVDDVGMEWLGNSLLVLGNIGIDSTSFRHVRRREYPMECNWKVYCDNYLDGDYHVPFVHKGLTASLNLASYSVTNFDKVSVQACETATTTTGGNDNYRMGSKALYAFVYPNFTIARYGPWLETNLVLPVSPGKCVVVFDYFLEASRLKEKGFVDRSLEESHKIQVEDIEVCEAVQKGLESPAYRRGRYAPAAEEALYRFHSSLHNSLSQPSI</sequence>
<evidence type="ECO:0000256" key="1">
    <source>
        <dbReference type="ARBA" id="ARBA00001962"/>
    </source>
</evidence>
<dbReference type="PANTHER" id="PTHR43756">
    <property type="entry name" value="CHOLINE MONOOXYGENASE, CHLOROPLASTIC"/>
    <property type="match status" value="1"/>
</dbReference>
<dbReference type="Gene3D" id="2.102.10.10">
    <property type="entry name" value="Rieske [2Fe-2S] iron-sulphur domain"/>
    <property type="match status" value="1"/>
</dbReference>
<keyword evidence="17" id="KW-1185">Reference proteome</keyword>
<dbReference type="SUPFAM" id="SSF50022">
    <property type="entry name" value="ISP domain"/>
    <property type="match status" value="1"/>
</dbReference>
<dbReference type="PROSITE" id="PS51296">
    <property type="entry name" value="RIESKE"/>
    <property type="match status" value="1"/>
</dbReference>
<keyword evidence="10" id="KW-0560">Oxidoreductase</keyword>
<evidence type="ECO:0000256" key="5">
    <source>
        <dbReference type="ARBA" id="ARBA00012763"/>
    </source>
</evidence>
<keyword evidence="9" id="KW-0809">Transit peptide</keyword>
<evidence type="ECO:0000256" key="13">
    <source>
        <dbReference type="ARBA" id="ARBA00034078"/>
    </source>
</evidence>
<comment type="cofactor">
    <cofactor evidence="1">
        <name>Fe cation</name>
        <dbReference type="ChEBI" id="CHEBI:24875"/>
    </cofactor>
</comment>
<keyword evidence="12" id="KW-0411">Iron-sulfur</keyword>
<gene>
    <name evidence="16" type="ORF">H6P81_000676</name>
</gene>
<comment type="catalytic activity">
    <reaction evidence="14">
        <text>choline + 2 reduced [2Fe-2S]-[ferredoxin] + O2 + 2 H(+) = betaine aldehyde hydrate + 2 oxidized [2Fe-2S]-[ferredoxin] + H2O</text>
        <dbReference type="Rhea" id="RHEA:17769"/>
        <dbReference type="Rhea" id="RHEA-COMP:10000"/>
        <dbReference type="Rhea" id="RHEA-COMP:10001"/>
        <dbReference type="ChEBI" id="CHEBI:15354"/>
        <dbReference type="ChEBI" id="CHEBI:15377"/>
        <dbReference type="ChEBI" id="CHEBI:15378"/>
        <dbReference type="ChEBI" id="CHEBI:15379"/>
        <dbReference type="ChEBI" id="CHEBI:15870"/>
        <dbReference type="ChEBI" id="CHEBI:33737"/>
        <dbReference type="ChEBI" id="CHEBI:33738"/>
        <dbReference type="EC" id="1.14.15.7"/>
    </reaction>
</comment>
<evidence type="ECO:0000313" key="17">
    <source>
        <dbReference type="Proteomes" id="UP000825729"/>
    </source>
</evidence>
<evidence type="ECO:0000256" key="2">
    <source>
        <dbReference type="ARBA" id="ARBA00002149"/>
    </source>
</evidence>
<dbReference type="GO" id="GO:0051537">
    <property type="term" value="F:2 iron, 2 sulfur cluster binding"/>
    <property type="evidence" value="ECO:0007669"/>
    <property type="project" value="UniProtKB-KW"/>
</dbReference>
<dbReference type="InterPro" id="IPR001663">
    <property type="entry name" value="Rng_hydr_dOase-A"/>
</dbReference>
<dbReference type="InterPro" id="IPR015879">
    <property type="entry name" value="Ring_hydroxy_dOase_asu_C_dom"/>
</dbReference>
<evidence type="ECO:0000256" key="3">
    <source>
        <dbReference type="ARBA" id="ARBA00004866"/>
    </source>
</evidence>
<dbReference type="InterPro" id="IPR017941">
    <property type="entry name" value="Rieske_2Fe-2S"/>
</dbReference>
<evidence type="ECO:0000256" key="6">
    <source>
        <dbReference type="ARBA" id="ARBA00014931"/>
    </source>
</evidence>
<organism evidence="16 17">
    <name type="scientific">Aristolochia fimbriata</name>
    <name type="common">White veined hardy Dutchman's pipe vine</name>
    <dbReference type="NCBI Taxonomy" id="158543"/>
    <lineage>
        <taxon>Eukaryota</taxon>
        <taxon>Viridiplantae</taxon>
        <taxon>Streptophyta</taxon>
        <taxon>Embryophyta</taxon>
        <taxon>Tracheophyta</taxon>
        <taxon>Spermatophyta</taxon>
        <taxon>Magnoliopsida</taxon>
        <taxon>Magnoliidae</taxon>
        <taxon>Piperales</taxon>
        <taxon>Aristolochiaceae</taxon>
        <taxon>Aristolochia</taxon>
    </lineage>
</organism>
<comment type="function">
    <text evidence="2">Catalyzes the first step of the osmoprotectant glycine betaine synthesis.</text>
</comment>
<dbReference type="GO" id="GO:0009570">
    <property type="term" value="C:chloroplast stroma"/>
    <property type="evidence" value="ECO:0007669"/>
    <property type="project" value="UniProtKB-SubCell"/>
</dbReference>
<comment type="cofactor">
    <cofactor evidence="13">
        <name>[2Fe-2S] cluster</name>
        <dbReference type="ChEBI" id="CHEBI:190135"/>
    </cofactor>
</comment>
<accession>A0AAV7F9C9</accession>
<evidence type="ECO:0000256" key="9">
    <source>
        <dbReference type="ARBA" id="ARBA00022946"/>
    </source>
</evidence>
<dbReference type="EMBL" id="JAINDJ010000002">
    <property type="protein sequence ID" value="KAG9456168.1"/>
    <property type="molecule type" value="Genomic_DNA"/>
</dbReference>
<dbReference type="Pfam" id="PF00848">
    <property type="entry name" value="Ring_hydroxyl_A"/>
    <property type="match status" value="1"/>
</dbReference>
<evidence type="ECO:0000256" key="4">
    <source>
        <dbReference type="ARBA" id="ARBA00010848"/>
    </source>
</evidence>
<comment type="similarity">
    <text evidence="4">Belongs to the choline monooxygenase family.</text>
</comment>
<keyword evidence="7" id="KW-0001">2Fe-2S</keyword>
<evidence type="ECO:0000259" key="15">
    <source>
        <dbReference type="PROSITE" id="PS51296"/>
    </source>
</evidence>
<dbReference type="AlphaFoldDB" id="A0AAV7F9C9"/>
<evidence type="ECO:0000256" key="8">
    <source>
        <dbReference type="ARBA" id="ARBA00022723"/>
    </source>
</evidence>
<dbReference type="GO" id="GO:0019133">
    <property type="term" value="F:choline monooxygenase activity"/>
    <property type="evidence" value="ECO:0007669"/>
    <property type="project" value="UniProtKB-EC"/>
</dbReference>
<dbReference type="InterPro" id="IPR036922">
    <property type="entry name" value="Rieske_2Fe-2S_sf"/>
</dbReference>
<comment type="pathway">
    <text evidence="3">Amine and polyamine biosynthesis; betaine biosynthesis via choline pathway; betaine aldehyde from choline (monooxygenase route): step 1/1.</text>
</comment>
<proteinExistence type="inferred from homology"/>
<dbReference type="GO" id="GO:0005506">
    <property type="term" value="F:iron ion binding"/>
    <property type="evidence" value="ECO:0007669"/>
    <property type="project" value="InterPro"/>
</dbReference>
<evidence type="ECO:0000256" key="10">
    <source>
        <dbReference type="ARBA" id="ARBA00023002"/>
    </source>
</evidence>
<evidence type="ECO:0000313" key="16">
    <source>
        <dbReference type="EMBL" id="KAG9456168.1"/>
    </source>
</evidence>
<evidence type="ECO:0000256" key="7">
    <source>
        <dbReference type="ARBA" id="ARBA00022714"/>
    </source>
</evidence>
<keyword evidence="8" id="KW-0479">Metal-binding</keyword>
<evidence type="ECO:0000256" key="12">
    <source>
        <dbReference type="ARBA" id="ARBA00023014"/>
    </source>
</evidence>
<reference evidence="16 17" key="1">
    <citation type="submission" date="2021-07" db="EMBL/GenBank/DDBJ databases">
        <title>The Aristolochia fimbriata genome: insights into angiosperm evolution, floral development and chemical biosynthesis.</title>
        <authorList>
            <person name="Jiao Y."/>
        </authorList>
    </citation>
    <scope>NUCLEOTIDE SEQUENCE [LARGE SCALE GENOMIC DNA]</scope>
    <source>
        <strain evidence="16">IBCAS-2021</strain>
        <tissue evidence="16">Leaf</tissue>
    </source>
</reference>
<dbReference type="SUPFAM" id="SSF55961">
    <property type="entry name" value="Bet v1-like"/>
    <property type="match status" value="1"/>
</dbReference>
<protein>
    <recommendedName>
        <fullName evidence="6">Choline monooxygenase, chloroplastic</fullName>
        <ecNumber evidence="5">1.14.15.7</ecNumber>
    </recommendedName>
</protein>
<dbReference type="EC" id="1.14.15.7" evidence="5"/>
<evidence type="ECO:0000256" key="14">
    <source>
        <dbReference type="ARBA" id="ARBA00049097"/>
    </source>
</evidence>
<dbReference type="Gene3D" id="3.90.380.10">
    <property type="entry name" value="Naphthalene 1,2-dioxygenase Alpha Subunit, Chain A, domain 1"/>
    <property type="match status" value="2"/>
</dbReference>
<evidence type="ECO:0000256" key="11">
    <source>
        <dbReference type="ARBA" id="ARBA00023004"/>
    </source>
</evidence>
<comment type="caution">
    <text evidence="16">The sequence shown here is derived from an EMBL/GenBank/DDBJ whole genome shotgun (WGS) entry which is preliminary data.</text>
</comment>
<keyword evidence="11" id="KW-0408">Iron</keyword>
<dbReference type="Proteomes" id="UP000825729">
    <property type="component" value="Unassembled WGS sequence"/>
</dbReference>
<name>A0AAV7F9C9_ARIFI</name>
<dbReference type="Pfam" id="PF00355">
    <property type="entry name" value="Rieske"/>
    <property type="match status" value="1"/>
</dbReference>